<protein>
    <recommendedName>
        <fullName evidence="12">DNA 3'-5' helicase</fullName>
        <ecNumber evidence="12">5.6.2.4</ecNumber>
    </recommendedName>
</protein>
<organism evidence="18 19">
    <name type="scientific">Alloscardovia macacae</name>
    <dbReference type="NCBI Taxonomy" id="1160091"/>
    <lineage>
        <taxon>Bacteria</taxon>
        <taxon>Bacillati</taxon>
        <taxon>Actinomycetota</taxon>
        <taxon>Actinomycetes</taxon>
        <taxon>Bifidobacteriales</taxon>
        <taxon>Bifidobacteriaceae</taxon>
        <taxon>Alloscardovia</taxon>
    </lineage>
</organism>
<keyword evidence="10" id="KW-0413">Isomerase</keyword>
<dbReference type="EMBL" id="NEKC01000004">
    <property type="protein sequence ID" value="OTA29698.1"/>
    <property type="molecule type" value="Genomic_DNA"/>
</dbReference>
<dbReference type="GO" id="GO:0005829">
    <property type="term" value="C:cytosol"/>
    <property type="evidence" value="ECO:0007669"/>
    <property type="project" value="TreeGrafter"/>
</dbReference>
<reference evidence="18 19" key="1">
    <citation type="submission" date="2017-04" db="EMBL/GenBank/DDBJ databases">
        <title>Draft genome sequences of Alloscardovia macacae UMA81211 and UMA81212 isolated from the feces of a rhesus macaque (Macaca mulatta).</title>
        <authorList>
            <person name="Albert K."/>
            <person name="Sela D.A."/>
        </authorList>
    </citation>
    <scope>NUCLEOTIDE SEQUENCE [LARGE SCALE GENOMIC DNA]</scope>
    <source>
        <strain evidence="18 19">UMA81212</strain>
    </source>
</reference>
<dbReference type="InterPro" id="IPR038726">
    <property type="entry name" value="PDDEXK_AddAB-type"/>
</dbReference>
<dbReference type="InterPro" id="IPR011604">
    <property type="entry name" value="PDDEXK-like_dom_sf"/>
</dbReference>
<evidence type="ECO:0000256" key="6">
    <source>
        <dbReference type="ARBA" id="ARBA00022839"/>
    </source>
</evidence>
<feature type="region of interest" description="Disordered" evidence="15">
    <location>
        <begin position="807"/>
        <end position="826"/>
    </location>
</feature>
<evidence type="ECO:0000256" key="1">
    <source>
        <dbReference type="ARBA" id="ARBA00022722"/>
    </source>
</evidence>
<comment type="caution">
    <text evidence="18">The sequence shown here is derived from an EMBL/GenBank/DDBJ whole genome shotgun (WGS) entry which is preliminary data.</text>
</comment>
<dbReference type="GO" id="GO:0033202">
    <property type="term" value="C:DNA helicase complex"/>
    <property type="evidence" value="ECO:0007669"/>
    <property type="project" value="TreeGrafter"/>
</dbReference>
<feature type="domain" description="UvrD-like helicase C-terminal" evidence="17">
    <location>
        <begin position="411"/>
        <end position="788"/>
    </location>
</feature>
<dbReference type="InterPro" id="IPR014016">
    <property type="entry name" value="UvrD-like_ATP-bd"/>
</dbReference>
<feature type="domain" description="UvrD-like helicase ATP-binding" evidence="16">
    <location>
        <begin position="7"/>
        <end position="410"/>
    </location>
</feature>
<dbReference type="PANTHER" id="PTHR11070:SF55">
    <property type="entry name" value="DNA 3'-5' HELICASE"/>
    <property type="match status" value="1"/>
</dbReference>
<keyword evidence="3" id="KW-0227">DNA damage</keyword>
<keyword evidence="7 14" id="KW-0067">ATP-binding</keyword>
<gene>
    <name evidence="18" type="ORF">B9T39_02360</name>
</gene>
<evidence type="ECO:0000259" key="16">
    <source>
        <dbReference type="PROSITE" id="PS51198"/>
    </source>
</evidence>
<evidence type="ECO:0000256" key="5">
    <source>
        <dbReference type="ARBA" id="ARBA00022806"/>
    </source>
</evidence>
<feature type="binding site" evidence="14">
    <location>
        <begin position="28"/>
        <end position="35"/>
    </location>
    <ligand>
        <name>ATP</name>
        <dbReference type="ChEBI" id="CHEBI:30616"/>
    </ligand>
</feature>
<evidence type="ECO:0000256" key="15">
    <source>
        <dbReference type="SAM" id="MobiDB-lite"/>
    </source>
</evidence>
<comment type="catalytic activity">
    <reaction evidence="13">
        <text>ATP + H2O = ADP + phosphate + H(+)</text>
        <dbReference type="Rhea" id="RHEA:13065"/>
        <dbReference type="ChEBI" id="CHEBI:15377"/>
        <dbReference type="ChEBI" id="CHEBI:15378"/>
        <dbReference type="ChEBI" id="CHEBI:30616"/>
        <dbReference type="ChEBI" id="CHEBI:43474"/>
        <dbReference type="ChEBI" id="CHEBI:456216"/>
        <dbReference type="EC" id="5.6.2.4"/>
    </reaction>
</comment>
<evidence type="ECO:0000313" key="19">
    <source>
        <dbReference type="Proteomes" id="UP000243540"/>
    </source>
</evidence>
<evidence type="ECO:0000256" key="10">
    <source>
        <dbReference type="ARBA" id="ARBA00023235"/>
    </source>
</evidence>
<accession>A0A1Y2SZ75</accession>
<keyword evidence="6" id="KW-0269">Exonuclease</keyword>
<dbReference type="Pfam" id="PF00580">
    <property type="entry name" value="UvrD-helicase"/>
    <property type="match status" value="1"/>
</dbReference>
<keyword evidence="2 14" id="KW-0547">Nucleotide-binding</keyword>
<dbReference type="GO" id="GO:0043138">
    <property type="term" value="F:3'-5' DNA helicase activity"/>
    <property type="evidence" value="ECO:0007669"/>
    <property type="project" value="UniProtKB-EC"/>
</dbReference>
<dbReference type="Proteomes" id="UP000243540">
    <property type="component" value="Unassembled WGS sequence"/>
</dbReference>
<dbReference type="PROSITE" id="PS51198">
    <property type="entry name" value="UVRD_HELICASE_ATP_BIND"/>
    <property type="match status" value="1"/>
</dbReference>
<dbReference type="Gene3D" id="3.90.320.10">
    <property type="match status" value="1"/>
</dbReference>
<dbReference type="RefSeq" id="WP_086106227.1">
    <property type="nucleotide sequence ID" value="NZ_NEKB01000004.1"/>
</dbReference>
<dbReference type="Pfam" id="PF12705">
    <property type="entry name" value="PDDEXK_1"/>
    <property type="match status" value="1"/>
</dbReference>
<dbReference type="Gene3D" id="1.10.486.10">
    <property type="entry name" value="PCRA, domain 4"/>
    <property type="match status" value="1"/>
</dbReference>
<name>A0A1Y2SZ75_9BIFI</name>
<dbReference type="InterPro" id="IPR000212">
    <property type="entry name" value="DNA_helicase_UvrD/REP"/>
</dbReference>
<dbReference type="Gene3D" id="3.40.50.300">
    <property type="entry name" value="P-loop containing nucleotide triphosphate hydrolases"/>
    <property type="match status" value="4"/>
</dbReference>
<dbReference type="EC" id="5.6.2.4" evidence="12"/>
<dbReference type="InterPro" id="IPR014017">
    <property type="entry name" value="DNA_helicase_UvrD-like_C"/>
</dbReference>
<sequence>MAEQKLILTQEQASIVHAGLDQTMLIVAGAGSGKTFTMTQRIIELISKGIEPQKILGLTFTKAAATELLTRVSAAVSKQRASSYGDIPSDTDDGVDATFMKPEVYTYDAFFQSIVRQYGLLVGVDPNATPLSEAGAYQLMSDVIHEEIERVGLANAADDDEENEKIHLEDIGTFSTFASNVLKLAEAIGSSVIDGTCTSMDEAIDRVESWDTSFIAHLDSIALKDYPEERKLDNFGAEVKLPKNGFTSTKQFDKWMNENSRDYLAYVLMQLRESTRMRSVYLRFVRLFVACKRELRMAQFSDFTIATMQLVQRFPWIGEQYRARFSHVFLDEYQDSSSVQANLIVQLFAPDGGVSGSSSSDKQGVALTAVGDPYQALYAWRGAAPGAFSTFLKNLPLAKDLSLSASMRNSRLVLDTANALTAPLRRGHTDKDGRPGSVKLGEVPVKKLGVHETEAHPVAAGSVAAVAYATAKQERDGVTRYALAAVEKSKKENAARMAAGQPAKDGPYVAVLLRTKTHMAEYAEALEKVGLRVQMDGVSALLERPDAKDLLHILHAVADHSDAAAVLNLLASTRFALSASDLQAFSDAVDAYNRCAQKKLLDAVGVDAPRRDSDWGMQPVVSLADVLLMDSTAREKVLTSGRISAEGVSQINRFADALTRVDAAVVSGLESVVRTAGSALGVDVDVAVAYGMTKAVQKQKAKDSRGGSVAASPTSTTRDALPVSSVDSFIDLAQSYTTELAEGQKPTLTGFLSWMDGAKSGADGVVDPTVVGSAHADVLLCTIHHSKGLEWDSVIIPAMNVKTFPSTTGSSLKITDPDPKEGGYESDGSYVATASTWLSDSTAVPYPVHAQSDALYGFAADKDEFETLVPDSASLERVIDGILRDPEASLSASEPMSLREESAQVVLEEERRLIYVAVTRARRDVLMTSACAQTDPLTDVYEPVRYIPKDAPLPVGSKYQVVIPAKVSAFWKEAYTYLKGLDGTVSVASDCKDAPLGVFAGQDAAEYAAATIQSAFDASESAEIAETSSEFSHPRPIHPDLSTPLQQTARLASDETLTDTGGTLRELAERAVATATSIGLAHGSSTENQTESIFERARLIESERHTSVTRVQRELVEGRDDDYVRSRAIVRPVPNLALYDSTRGAGEGSAADRGTQFHAFAERYLKAESPEAREALFTDAFEDVQMEEWRQHFLASPFDPELCEGAEIPFAYAPTGLDADGRPVRTIVGVIDAVFAGSVVPSSPLSQAAEAEGREIRYTVIDWKTGHRPLSADEVEAKLLQVDMYREIYAALRGVPVEEVDAALYYVSESVPERRTISARAKSREEIEALLRADPRTVLENRED</sequence>
<evidence type="ECO:0000256" key="8">
    <source>
        <dbReference type="ARBA" id="ARBA00023125"/>
    </source>
</evidence>
<keyword evidence="5 14" id="KW-0347">Helicase</keyword>
<keyword evidence="4 14" id="KW-0378">Hydrolase</keyword>
<keyword evidence="9" id="KW-0234">DNA repair</keyword>
<evidence type="ECO:0000256" key="14">
    <source>
        <dbReference type="PROSITE-ProRule" id="PRU00560"/>
    </source>
</evidence>
<dbReference type="STRING" id="1160091.B9T39_02360"/>
<evidence type="ECO:0000256" key="3">
    <source>
        <dbReference type="ARBA" id="ARBA00022763"/>
    </source>
</evidence>
<evidence type="ECO:0000256" key="13">
    <source>
        <dbReference type="ARBA" id="ARBA00048988"/>
    </source>
</evidence>
<dbReference type="SUPFAM" id="SSF52540">
    <property type="entry name" value="P-loop containing nucleoside triphosphate hydrolases"/>
    <property type="match status" value="1"/>
</dbReference>
<dbReference type="GO" id="GO:0000725">
    <property type="term" value="P:recombinational repair"/>
    <property type="evidence" value="ECO:0007669"/>
    <property type="project" value="TreeGrafter"/>
</dbReference>
<evidence type="ECO:0000256" key="2">
    <source>
        <dbReference type="ARBA" id="ARBA00022741"/>
    </source>
</evidence>
<proteinExistence type="predicted"/>
<evidence type="ECO:0000256" key="7">
    <source>
        <dbReference type="ARBA" id="ARBA00022840"/>
    </source>
</evidence>
<evidence type="ECO:0000256" key="11">
    <source>
        <dbReference type="ARBA" id="ARBA00034617"/>
    </source>
</evidence>
<dbReference type="PANTHER" id="PTHR11070">
    <property type="entry name" value="UVRD / RECB / PCRA DNA HELICASE FAMILY MEMBER"/>
    <property type="match status" value="1"/>
</dbReference>
<dbReference type="InterPro" id="IPR027417">
    <property type="entry name" value="P-loop_NTPase"/>
</dbReference>
<evidence type="ECO:0000256" key="12">
    <source>
        <dbReference type="ARBA" id="ARBA00034808"/>
    </source>
</evidence>
<dbReference type="PROSITE" id="PS51217">
    <property type="entry name" value="UVRD_HELICASE_CTER"/>
    <property type="match status" value="1"/>
</dbReference>
<dbReference type="GO" id="GO:0005524">
    <property type="term" value="F:ATP binding"/>
    <property type="evidence" value="ECO:0007669"/>
    <property type="project" value="UniProtKB-UniRule"/>
</dbReference>
<evidence type="ECO:0000256" key="4">
    <source>
        <dbReference type="ARBA" id="ARBA00022801"/>
    </source>
</evidence>
<dbReference type="GO" id="GO:0003677">
    <property type="term" value="F:DNA binding"/>
    <property type="evidence" value="ECO:0007669"/>
    <property type="project" value="UniProtKB-KW"/>
</dbReference>
<evidence type="ECO:0000313" key="18">
    <source>
        <dbReference type="EMBL" id="OTA29698.1"/>
    </source>
</evidence>
<evidence type="ECO:0000259" key="17">
    <source>
        <dbReference type="PROSITE" id="PS51217"/>
    </source>
</evidence>
<comment type="catalytic activity">
    <reaction evidence="11">
        <text>Couples ATP hydrolysis with the unwinding of duplex DNA by translocating in the 3'-5' direction.</text>
        <dbReference type="EC" id="5.6.2.4"/>
    </reaction>
</comment>
<dbReference type="Pfam" id="PF13361">
    <property type="entry name" value="UvrD_C"/>
    <property type="match status" value="1"/>
</dbReference>
<evidence type="ECO:0000256" key="9">
    <source>
        <dbReference type="ARBA" id="ARBA00023204"/>
    </source>
</evidence>
<keyword evidence="8" id="KW-0238">DNA-binding</keyword>
<keyword evidence="1" id="KW-0540">Nuclease</keyword>
<dbReference type="OrthoDB" id="4812256at2"/>
<dbReference type="GO" id="GO:0004527">
    <property type="term" value="F:exonuclease activity"/>
    <property type="evidence" value="ECO:0007669"/>
    <property type="project" value="UniProtKB-KW"/>
</dbReference>